<evidence type="ECO:0000313" key="2">
    <source>
        <dbReference type="EMBL" id="MFK2917283.1"/>
    </source>
</evidence>
<organism evidence="2 3">
    <name type="scientific">Dyella koreensis</name>
    <dbReference type="NCBI Taxonomy" id="311235"/>
    <lineage>
        <taxon>Bacteria</taxon>
        <taxon>Pseudomonadati</taxon>
        <taxon>Pseudomonadota</taxon>
        <taxon>Gammaproteobacteria</taxon>
        <taxon>Lysobacterales</taxon>
        <taxon>Rhodanobacteraceae</taxon>
        <taxon>Dyella</taxon>
    </lineage>
</organism>
<protein>
    <submittedName>
        <fullName evidence="2">MtrB/PioB family outer membrane beta-barrel protein</fullName>
    </submittedName>
</protein>
<reference evidence="2 3" key="1">
    <citation type="submission" date="2020-10" db="EMBL/GenBank/DDBJ databases">
        <title>Phylogeny of dyella-like bacteria.</title>
        <authorList>
            <person name="Fu J."/>
        </authorList>
    </citation>
    <scope>NUCLEOTIDE SEQUENCE [LARGE SCALE GENOMIC DNA]</scope>
    <source>
        <strain evidence="2 3">BB4</strain>
    </source>
</reference>
<keyword evidence="3" id="KW-1185">Reference proteome</keyword>
<gene>
    <name evidence="2" type="ORF">ISS97_08410</name>
</gene>
<sequence length="867" mass="96950">MRKLQLRLLSLMLLAAMLSSVAAAQVADGSDTMRVGDMQYGNALDPRGWTPVMAPGQEGFSWLHNGMLRTPTGSLYPYPRDASETPLSAGSDWTYWGLLQLGYIHINGDKNAEFFRQYSDWKNGFALGYFTLNFDNRRTGQYVEFRGSRISSDDQYYRLRAGKYGSYKLEAFYRDMPHTVSTNAYPVWNGIGSTHLTLPAALTPGGSTPAQIAAVSAAAPRRTIGLTRTRTGLSLEGELYRGWVGSAAITNEERNGTRLWGGPMFFNLGGLPGGINETVRPIDFSTTDINLGLRKVGKVWRFVGTYNGSFFRSHKDYLDYQSPFQLQNVLGLPQVANIYQGEYSLEPNNDYHNLRLDLSRELKWNGQFNVAAAWGTMRQNDALRAPVTCTGVVGIDMRPIGGPNYTVPCANWNTTAALSQRNANARIDTGLFDARVNFHPSANFGWHAGLRWYKEDNKTRYLAYNPLTGQYGYISENGSQGSVVPGETGIFDPRNPLYWSSNVTVRNVPYGYTDTLFELGGDWQFGRRNSLGVTYTFDHNEPKYRERKRVDEHRIKIDWVMRSIGDATIRASYEYAQRRGGHYNYDPYTQFFSESLPGFVDPATGLPAHTVADMRKYDLSDRNESKARVIVTYPFGDATTVSATFYGNRDNYSTLIGRQSTQSTGTTLQWDWQPGPRTTASAYLGVETSRMGISNVGDSDGADNGAGLGTPGQTNPNLGGPLYPYANQWWEFDRERNTNAGFTLTHDFGRVRADFSYNYSGSLGHVGYNYATLGALAYRGPGAAAAAGDGFPDNKYRSNTLELGFNVDFTRRFGMRLFGRHETGSFNDWHYLGLDQTLGYDHKIYTDKGPQRNYRVTLLGVMFNVKL</sequence>
<accession>A0ABW8K6A9</accession>
<evidence type="ECO:0000313" key="3">
    <source>
        <dbReference type="Proteomes" id="UP001620408"/>
    </source>
</evidence>
<feature type="chain" id="PRO_5045223688" evidence="1">
    <location>
        <begin position="25"/>
        <end position="867"/>
    </location>
</feature>
<proteinExistence type="predicted"/>
<dbReference type="InterPro" id="IPR020016">
    <property type="entry name" value="Decahaem-assoc_OM_MtrB/PioB"/>
</dbReference>
<dbReference type="Proteomes" id="UP001620408">
    <property type="component" value="Unassembled WGS sequence"/>
</dbReference>
<keyword evidence="1" id="KW-0732">Signal</keyword>
<evidence type="ECO:0000256" key="1">
    <source>
        <dbReference type="SAM" id="SignalP"/>
    </source>
</evidence>
<dbReference type="Pfam" id="PF11854">
    <property type="entry name" value="MtrB_PioB"/>
    <property type="match status" value="1"/>
</dbReference>
<dbReference type="RefSeq" id="WP_379985279.1">
    <property type="nucleotide sequence ID" value="NZ_JADIKD010000009.1"/>
</dbReference>
<comment type="caution">
    <text evidence="2">The sequence shown here is derived from an EMBL/GenBank/DDBJ whole genome shotgun (WGS) entry which is preliminary data.</text>
</comment>
<name>A0ABW8K6A9_9GAMM</name>
<dbReference type="EMBL" id="JADIKD010000009">
    <property type="protein sequence ID" value="MFK2917283.1"/>
    <property type="molecule type" value="Genomic_DNA"/>
</dbReference>
<feature type="signal peptide" evidence="1">
    <location>
        <begin position="1"/>
        <end position="24"/>
    </location>
</feature>